<dbReference type="AlphaFoldDB" id="A0A1J0WF18"/>
<accession>A0A1J0WF18</accession>
<dbReference type="Proteomes" id="UP000181897">
    <property type="component" value="Chromosome"/>
</dbReference>
<comment type="similarity">
    <text evidence="2">Belongs to the AB hydrolase superfamily. FUS2 hydrolase family.</text>
</comment>
<evidence type="ECO:0000259" key="4">
    <source>
        <dbReference type="Pfam" id="PF00561"/>
    </source>
</evidence>
<dbReference type="InterPro" id="IPR050261">
    <property type="entry name" value="FrsA_esterase"/>
</dbReference>
<feature type="region of interest" description="Disordered" evidence="3">
    <location>
        <begin position="1"/>
        <end position="20"/>
    </location>
</feature>
<dbReference type="PANTHER" id="PTHR22946">
    <property type="entry name" value="DIENELACTONE HYDROLASE DOMAIN-CONTAINING PROTEIN-RELATED"/>
    <property type="match status" value="1"/>
</dbReference>
<dbReference type="GO" id="GO:0052689">
    <property type="term" value="F:carboxylic ester hydrolase activity"/>
    <property type="evidence" value="ECO:0007669"/>
    <property type="project" value="UniProtKB-ARBA"/>
</dbReference>
<evidence type="ECO:0000256" key="1">
    <source>
        <dbReference type="ARBA" id="ARBA00022801"/>
    </source>
</evidence>
<dbReference type="KEGG" id="suam:BOO69_05310"/>
<evidence type="ECO:0000256" key="2">
    <source>
        <dbReference type="ARBA" id="ARBA00038115"/>
    </source>
</evidence>
<evidence type="ECO:0000256" key="3">
    <source>
        <dbReference type="SAM" id="MobiDB-lite"/>
    </source>
</evidence>
<keyword evidence="6" id="KW-1185">Reference proteome</keyword>
<proteinExistence type="inferred from homology"/>
<protein>
    <submittedName>
        <fullName evidence="5">Dienelactone hydrolase</fullName>
    </submittedName>
</protein>
<name>A0A1J0WF18_9RHOB</name>
<gene>
    <name evidence="5" type="ORF">BOO69_05310</name>
</gene>
<dbReference type="Gene3D" id="3.40.50.1820">
    <property type="entry name" value="alpha/beta hydrolase"/>
    <property type="match status" value="1"/>
</dbReference>
<reference evidence="5 6" key="1">
    <citation type="submission" date="2016-11" db="EMBL/GenBank/DDBJ databases">
        <title>Complete genome sequence of Sulfitobacter sp. AM1-D1, a toxic bacteria associated with marine dinoflagellate Alexandrium minutum in East China Sea.</title>
        <authorList>
            <person name="Yang Q."/>
            <person name="Zhang X."/>
            <person name="Tian X."/>
        </authorList>
    </citation>
    <scope>NUCLEOTIDE SEQUENCE [LARGE SCALE GENOMIC DNA]</scope>
    <source>
        <strain evidence="5 6">AM1-D1</strain>
    </source>
</reference>
<dbReference type="STRING" id="1917485.BOO69_05310"/>
<dbReference type="SUPFAM" id="SSF53474">
    <property type="entry name" value="alpha/beta-Hydrolases"/>
    <property type="match status" value="1"/>
</dbReference>
<sequence length="378" mass="39707">MASRIDRIRPDAPALAERGPHPVGVQTLVLQVPGADGLPDRALTTDVWYPAATGTAPGTAYDTLLGDGVTPVRYLGHACRDAAPDAQPAPLIVLSHGYPGNRYLMAHLAEALAARGHVVAAPDHAGSTYDDQQEFAVTLVHRPMDQRGVIDAMAALPGPLGAVTDTDRVGVIGYSMGGYGALVLAGAGLSDAAMTHARAPSDGSLARHRAGAAQHRALADPRIKAILPIGPWGRNHGFWTEAGMAGLRVPMLLMAGTADEVSGGAAMRQIVAETTGVDRILLSFENAGHNAAAPVPAPDESWAHSDILGWPPFQHYADPVWDTLRMNNIAQHFACAFMGLHLQGDASMARYLAPGWAGFPPETARGLTLEHLRAGETF</sequence>
<dbReference type="InterPro" id="IPR029058">
    <property type="entry name" value="AB_hydrolase_fold"/>
</dbReference>
<feature type="compositionally biased region" description="Basic and acidic residues" evidence="3">
    <location>
        <begin position="1"/>
        <end position="10"/>
    </location>
</feature>
<evidence type="ECO:0000313" key="6">
    <source>
        <dbReference type="Proteomes" id="UP000181897"/>
    </source>
</evidence>
<dbReference type="InterPro" id="IPR000073">
    <property type="entry name" value="AB_hydrolase_1"/>
</dbReference>
<feature type="domain" description="AB hydrolase-1" evidence="4">
    <location>
        <begin position="90"/>
        <end position="186"/>
    </location>
</feature>
<organism evidence="5 6">
    <name type="scientific">Sulfitobacter alexandrii</name>
    <dbReference type="NCBI Taxonomy" id="1917485"/>
    <lineage>
        <taxon>Bacteria</taxon>
        <taxon>Pseudomonadati</taxon>
        <taxon>Pseudomonadota</taxon>
        <taxon>Alphaproteobacteria</taxon>
        <taxon>Rhodobacterales</taxon>
        <taxon>Roseobacteraceae</taxon>
        <taxon>Sulfitobacter</taxon>
    </lineage>
</organism>
<evidence type="ECO:0000313" key="5">
    <source>
        <dbReference type="EMBL" id="APE42905.1"/>
    </source>
</evidence>
<dbReference type="Pfam" id="PF00561">
    <property type="entry name" value="Abhydrolase_1"/>
    <property type="match status" value="1"/>
</dbReference>
<keyword evidence="1 5" id="KW-0378">Hydrolase</keyword>
<dbReference type="PANTHER" id="PTHR22946:SF9">
    <property type="entry name" value="POLYKETIDE TRANSFERASE AF380"/>
    <property type="match status" value="1"/>
</dbReference>
<dbReference type="EMBL" id="CP018076">
    <property type="protein sequence ID" value="APE42905.1"/>
    <property type="molecule type" value="Genomic_DNA"/>
</dbReference>
<dbReference type="RefSeq" id="WP_071970985.1">
    <property type="nucleotide sequence ID" value="NZ_CP018076.1"/>
</dbReference>
<dbReference type="OrthoDB" id="9814760at2"/>